<reference evidence="1 2" key="1">
    <citation type="journal article" date="2018" name="Biotechnol. Biofuels">
        <title>Integrative visual omics of the white-rot fungus Polyporus brumalis exposes the biotechnological potential of its oxidative enzymes for delignifying raw plant biomass.</title>
        <authorList>
            <person name="Miyauchi S."/>
            <person name="Rancon A."/>
            <person name="Drula E."/>
            <person name="Hage H."/>
            <person name="Chaduli D."/>
            <person name="Favel A."/>
            <person name="Grisel S."/>
            <person name="Henrissat B."/>
            <person name="Herpoel-Gimbert I."/>
            <person name="Ruiz-Duenas F.J."/>
            <person name="Chevret D."/>
            <person name="Hainaut M."/>
            <person name="Lin J."/>
            <person name="Wang M."/>
            <person name="Pangilinan J."/>
            <person name="Lipzen A."/>
            <person name="Lesage-Meessen L."/>
            <person name="Navarro D."/>
            <person name="Riley R."/>
            <person name="Grigoriev I.V."/>
            <person name="Zhou S."/>
            <person name="Raouche S."/>
            <person name="Rosso M.N."/>
        </authorList>
    </citation>
    <scope>NUCLEOTIDE SEQUENCE [LARGE SCALE GENOMIC DNA]</scope>
    <source>
        <strain evidence="1 2">BRFM 1820</strain>
    </source>
</reference>
<dbReference type="Proteomes" id="UP000256964">
    <property type="component" value="Unassembled WGS sequence"/>
</dbReference>
<name>A0A371CJD6_9APHY</name>
<evidence type="ECO:0000313" key="1">
    <source>
        <dbReference type="EMBL" id="RDX40399.1"/>
    </source>
</evidence>
<proteinExistence type="predicted"/>
<protein>
    <submittedName>
        <fullName evidence="1">Uncharacterized protein</fullName>
    </submittedName>
</protein>
<dbReference type="AlphaFoldDB" id="A0A371CJD6"/>
<dbReference type="OrthoDB" id="3359487at2759"/>
<sequence>MDAEANDEAELNDIVEANVAPVELAADQQIFARRTLTKVCRCRFYYIAGLLTQCDLLTKRIFHSPVLRELTNLCWKHNIKPLGVVRAVATRLNSVAITSKRSLYLRKEQS</sequence>
<dbReference type="EMBL" id="KZ857558">
    <property type="protein sequence ID" value="RDX40399.1"/>
    <property type="molecule type" value="Genomic_DNA"/>
</dbReference>
<evidence type="ECO:0000313" key="2">
    <source>
        <dbReference type="Proteomes" id="UP000256964"/>
    </source>
</evidence>
<gene>
    <name evidence="1" type="ORF">OH76DRAFT_1413015</name>
</gene>
<accession>A0A371CJD6</accession>
<keyword evidence="2" id="KW-1185">Reference proteome</keyword>
<organism evidence="1 2">
    <name type="scientific">Lentinus brumalis</name>
    <dbReference type="NCBI Taxonomy" id="2498619"/>
    <lineage>
        <taxon>Eukaryota</taxon>
        <taxon>Fungi</taxon>
        <taxon>Dikarya</taxon>
        <taxon>Basidiomycota</taxon>
        <taxon>Agaricomycotina</taxon>
        <taxon>Agaricomycetes</taxon>
        <taxon>Polyporales</taxon>
        <taxon>Polyporaceae</taxon>
        <taxon>Lentinus</taxon>
    </lineage>
</organism>